<accession>A0A8J6TCR9</accession>
<reference evidence="13 14" key="1">
    <citation type="submission" date="2020-08" db="EMBL/GenBank/DDBJ databases">
        <title>Bridging the membrane lipid divide: bacteria of the FCB group superphylum have the potential to synthesize archaeal ether lipids.</title>
        <authorList>
            <person name="Villanueva L."/>
            <person name="Von Meijenfeldt F.A.B."/>
            <person name="Westbye A.B."/>
            <person name="Yadav S."/>
            <person name="Hopmans E.C."/>
            <person name="Dutilh B.E."/>
            <person name="Sinninghe Damste J.S."/>
        </authorList>
    </citation>
    <scope>NUCLEOTIDE SEQUENCE [LARGE SCALE GENOMIC DNA]</scope>
    <source>
        <strain evidence="13">NIOZ-UU82</strain>
    </source>
</reference>
<evidence type="ECO:0000259" key="12">
    <source>
        <dbReference type="PROSITE" id="PS50110"/>
    </source>
</evidence>
<evidence type="ECO:0000256" key="3">
    <source>
        <dbReference type="ARBA" id="ARBA00022553"/>
    </source>
</evidence>
<evidence type="ECO:0000256" key="4">
    <source>
        <dbReference type="ARBA" id="ARBA00022679"/>
    </source>
</evidence>
<dbReference type="SMART" id="SM00448">
    <property type="entry name" value="REC"/>
    <property type="match status" value="1"/>
</dbReference>
<dbReference type="InterPro" id="IPR036097">
    <property type="entry name" value="HisK_dim/P_sf"/>
</dbReference>
<evidence type="ECO:0000256" key="6">
    <source>
        <dbReference type="ARBA" id="ARBA00022777"/>
    </source>
</evidence>
<dbReference type="InterPro" id="IPR003594">
    <property type="entry name" value="HATPase_dom"/>
</dbReference>
<dbReference type="Pfam" id="PF02518">
    <property type="entry name" value="HATPase_c"/>
    <property type="match status" value="1"/>
</dbReference>
<evidence type="ECO:0000256" key="2">
    <source>
        <dbReference type="ARBA" id="ARBA00012438"/>
    </source>
</evidence>
<dbReference type="InterPro" id="IPR003661">
    <property type="entry name" value="HisK_dim/P_dom"/>
</dbReference>
<gene>
    <name evidence="13" type="ORF">H8E80_10165</name>
</gene>
<keyword evidence="5" id="KW-0547">Nucleotide-binding</keyword>
<keyword evidence="6" id="KW-0418">Kinase</keyword>
<evidence type="ECO:0000313" key="13">
    <source>
        <dbReference type="EMBL" id="MBC8200383.1"/>
    </source>
</evidence>
<dbReference type="CDD" id="cd00082">
    <property type="entry name" value="HisKA"/>
    <property type="match status" value="1"/>
</dbReference>
<keyword evidence="3 9" id="KW-0597">Phosphoprotein</keyword>
<dbReference type="Pfam" id="PF00072">
    <property type="entry name" value="Response_reg"/>
    <property type="match status" value="1"/>
</dbReference>
<name>A0A8J6TCR9_9BACT</name>
<keyword evidence="4" id="KW-0808">Transferase</keyword>
<comment type="caution">
    <text evidence="13">The sequence shown here is derived from an EMBL/GenBank/DDBJ whole genome shotgun (WGS) entry which is preliminary data.</text>
</comment>
<keyword evidence="8" id="KW-0902">Two-component regulatory system</keyword>
<dbReference type="EMBL" id="JACNLL010000104">
    <property type="protein sequence ID" value="MBC8200383.1"/>
    <property type="molecule type" value="Genomic_DNA"/>
</dbReference>
<dbReference type="Proteomes" id="UP000603545">
    <property type="component" value="Unassembled WGS sequence"/>
</dbReference>
<dbReference type="InterPro" id="IPR001789">
    <property type="entry name" value="Sig_transdc_resp-reg_receiver"/>
</dbReference>
<dbReference type="PRINTS" id="PR00344">
    <property type="entry name" value="BCTRLSENSOR"/>
</dbReference>
<dbReference type="PANTHER" id="PTHR43065">
    <property type="entry name" value="SENSOR HISTIDINE KINASE"/>
    <property type="match status" value="1"/>
</dbReference>
<feature type="domain" description="Histidine kinase" evidence="11">
    <location>
        <begin position="96"/>
        <end position="317"/>
    </location>
</feature>
<evidence type="ECO:0000256" key="1">
    <source>
        <dbReference type="ARBA" id="ARBA00000085"/>
    </source>
</evidence>
<dbReference type="Gene3D" id="3.40.50.2300">
    <property type="match status" value="1"/>
</dbReference>
<protein>
    <recommendedName>
        <fullName evidence="2">histidine kinase</fullName>
        <ecNumber evidence="2">2.7.13.3</ecNumber>
    </recommendedName>
</protein>
<feature type="non-terminal residue" evidence="13">
    <location>
        <position position="423"/>
    </location>
</feature>
<dbReference type="Pfam" id="PF00512">
    <property type="entry name" value="HisKA"/>
    <property type="match status" value="1"/>
</dbReference>
<dbReference type="InterPro" id="IPR011006">
    <property type="entry name" value="CheY-like_superfamily"/>
</dbReference>
<dbReference type="InterPro" id="IPR036890">
    <property type="entry name" value="HATPase_C_sf"/>
</dbReference>
<feature type="modified residue" description="4-aspartylphosphate" evidence="9">
    <location>
        <position position="387"/>
    </location>
</feature>
<dbReference type="InterPro" id="IPR004358">
    <property type="entry name" value="Sig_transdc_His_kin-like_C"/>
</dbReference>
<sequence length="423" mass="47378">MVLKVMKESQNYVLPVFNGDAFIGVVLQAAITDFLFEYRNELERTIDKRTSQLNKANKQLKQEIEERKQAEEKTKKIEAQLQAAQKMEAIGTLAGGIAHDFNNLLMGIQGNTSLMFEDIDSSHPHYNRLKSIEKQIQSGVKLTSQLLGYARKGKYEVTPISLNKLVNEISDTFGQTRKEIVIHQKLAEDLLTIEADQGQIEQVLLNLFVNAADAMPSGGDLILETMNVSRKDMKSKLYKPKAGNYVKLTLTDTGKGMDKSTMERIFDPFFTTKEMGRGTGLGLASVYGIIKAHGGYIDVESKEKHGTTFRIYLPASKRNVRKVTKTSDKLIKGTGTVLLIDDEEAIQEVCKELLENIGYKVFLANDGKKAIELYRKNQDEIDMVLLDMVMPNMSGGEVYDRMKEINPDIKVLLSSGYSIDGKA</sequence>
<dbReference type="SUPFAM" id="SSF52172">
    <property type="entry name" value="CheY-like"/>
    <property type="match status" value="1"/>
</dbReference>
<evidence type="ECO:0000313" key="14">
    <source>
        <dbReference type="Proteomes" id="UP000603545"/>
    </source>
</evidence>
<dbReference type="SUPFAM" id="SSF47384">
    <property type="entry name" value="Homodimeric domain of signal transducing histidine kinase"/>
    <property type="match status" value="1"/>
</dbReference>
<dbReference type="SMART" id="SM00387">
    <property type="entry name" value="HATPase_c"/>
    <property type="match status" value="1"/>
</dbReference>
<dbReference type="PROSITE" id="PS50109">
    <property type="entry name" value="HIS_KIN"/>
    <property type="match status" value="1"/>
</dbReference>
<dbReference type="AlphaFoldDB" id="A0A8J6TCR9"/>
<evidence type="ECO:0000256" key="5">
    <source>
        <dbReference type="ARBA" id="ARBA00022741"/>
    </source>
</evidence>
<dbReference type="SMART" id="SM00388">
    <property type="entry name" value="HisKA"/>
    <property type="match status" value="1"/>
</dbReference>
<evidence type="ECO:0000256" key="9">
    <source>
        <dbReference type="PROSITE-ProRule" id="PRU00169"/>
    </source>
</evidence>
<dbReference type="EC" id="2.7.13.3" evidence="2"/>
<organism evidence="13 14">
    <name type="scientific">Candidatus Desulfaltia bathyphila</name>
    <dbReference type="NCBI Taxonomy" id="2841697"/>
    <lineage>
        <taxon>Bacteria</taxon>
        <taxon>Pseudomonadati</taxon>
        <taxon>Thermodesulfobacteriota</taxon>
        <taxon>Desulfobacteria</taxon>
        <taxon>Desulfobacterales</taxon>
        <taxon>Desulfobacterales incertae sedis</taxon>
        <taxon>Candidatus Desulfaltia</taxon>
    </lineage>
</organism>
<dbReference type="PANTHER" id="PTHR43065:SF46">
    <property type="entry name" value="C4-DICARBOXYLATE TRANSPORT SENSOR PROTEIN DCTB"/>
    <property type="match status" value="1"/>
</dbReference>
<feature type="coiled-coil region" evidence="10">
    <location>
        <begin position="39"/>
        <end position="87"/>
    </location>
</feature>
<dbReference type="Gene3D" id="3.30.565.10">
    <property type="entry name" value="Histidine kinase-like ATPase, C-terminal domain"/>
    <property type="match status" value="1"/>
</dbReference>
<keyword evidence="7" id="KW-0067">ATP-binding</keyword>
<dbReference type="GO" id="GO:0005524">
    <property type="term" value="F:ATP binding"/>
    <property type="evidence" value="ECO:0007669"/>
    <property type="project" value="UniProtKB-KW"/>
</dbReference>
<comment type="catalytic activity">
    <reaction evidence="1">
        <text>ATP + protein L-histidine = ADP + protein N-phospho-L-histidine.</text>
        <dbReference type="EC" id="2.7.13.3"/>
    </reaction>
</comment>
<feature type="domain" description="Response regulatory" evidence="12">
    <location>
        <begin position="336"/>
        <end position="423"/>
    </location>
</feature>
<dbReference type="GO" id="GO:0000155">
    <property type="term" value="F:phosphorelay sensor kinase activity"/>
    <property type="evidence" value="ECO:0007669"/>
    <property type="project" value="InterPro"/>
</dbReference>
<dbReference type="InterPro" id="IPR005467">
    <property type="entry name" value="His_kinase_dom"/>
</dbReference>
<dbReference type="SUPFAM" id="SSF55874">
    <property type="entry name" value="ATPase domain of HSP90 chaperone/DNA topoisomerase II/histidine kinase"/>
    <property type="match status" value="1"/>
</dbReference>
<dbReference type="Gene3D" id="1.10.287.130">
    <property type="match status" value="1"/>
</dbReference>
<proteinExistence type="predicted"/>
<keyword evidence="10" id="KW-0175">Coiled coil</keyword>
<evidence type="ECO:0000259" key="11">
    <source>
        <dbReference type="PROSITE" id="PS50109"/>
    </source>
</evidence>
<dbReference type="PROSITE" id="PS50110">
    <property type="entry name" value="RESPONSE_REGULATORY"/>
    <property type="match status" value="1"/>
</dbReference>
<evidence type="ECO:0000256" key="10">
    <source>
        <dbReference type="SAM" id="Coils"/>
    </source>
</evidence>
<evidence type="ECO:0000256" key="7">
    <source>
        <dbReference type="ARBA" id="ARBA00022840"/>
    </source>
</evidence>
<evidence type="ECO:0000256" key="8">
    <source>
        <dbReference type="ARBA" id="ARBA00023012"/>
    </source>
</evidence>